<keyword evidence="5 11" id="KW-0479">Metal-binding</keyword>
<keyword evidence="8 11" id="KW-0408">Iron</keyword>
<dbReference type="OrthoDB" id="1741334at2759"/>
<gene>
    <name evidence="11 13" type="primary">NUBP1</name>
</gene>
<feature type="compositionally biased region" description="Low complexity" evidence="12">
    <location>
        <begin position="20"/>
        <end position="38"/>
    </location>
</feature>
<dbReference type="PANTHER" id="PTHR23264:SF35">
    <property type="entry name" value="CYTOSOLIC FE-S CLUSTER ASSEMBLY FACTOR NUBP1"/>
    <property type="match status" value="1"/>
</dbReference>
<reference evidence="13" key="1">
    <citation type="submission" date="2020-11" db="EMBL/GenBank/DDBJ databases">
        <title>Gallus gallus (Chicken) genome, bGalGal1, GRCg7b, maternal haplotype autosomes + Z &amp; W.</title>
        <authorList>
            <person name="Warren W."/>
            <person name="Formenti G."/>
            <person name="Fedrigo O."/>
            <person name="Haase B."/>
            <person name="Mountcastle J."/>
            <person name="Balacco J."/>
            <person name="Tracey A."/>
            <person name="Schneider V."/>
            <person name="Okimoto R."/>
            <person name="Cheng H."/>
            <person name="Hawken R."/>
            <person name="Howe K."/>
            <person name="Jarvis E.D."/>
        </authorList>
    </citation>
    <scope>NUCLEOTIDE SEQUENCE [LARGE SCALE GENOMIC DNA]</scope>
    <source>
        <strain evidence="13">Broiler</strain>
    </source>
</reference>
<comment type="subcellular location">
    <subcellularLocation>
        <location evidence="2 11">Cytoplasm</location>
    </subcellularLocation>
    <subcellularLocation>
        <location evidence="1">Nucleus</location>
    </subcellularLocation>
</comment>
<evidence type="ECO:0000256" key="5">
    <source>
        <dbReference type="ARBA" id="ARBA00022723"/>
    </source>
</evidence>
<name>A0A8V0Z9S2_CHICK</name>
<dbReference type="GO" id="GO:0051539">
    <property type="term" value="F:4 iron, 4 sulfur cluster binding"/>
    <property type="evidence" value="ECO:0007669"/>
    <property type="project" value="UniProtKB-UniRule"/>
</dbReference>
<dbReference type="PROSITE" id="PS01215">
    <property type="entry name" value="MRP"/>
    <property type="match status" value="1"/>
</dbReference>
<feature type="binding site" evidence="11">
    <location>
        <begin position="112"/>
        <end position="119"/>
    </location>
    <ligand>
        <name>ATP</name>
        <dbReference type="ChEBI" id="CHEBI:30616"/>
    </ligand>
</feature>
<dbReference type="InterPro" id="IPR033756">
    <property type="entry name" value="YlxH/NBP35"/>
</dbReference>
<dbReference type="FunFam" id="3.40.50.300:FF:000427">
    <property type="entry name" value="Cytosolic Fe-S cluster assembly factor NUBP1"/>
    <property type="match status" value="1"/>
</dbReference>
<dbReference type="Proteomes" id="UP000000539">
    <property type="component" value="Chromosome 14"/>
</dbReference>
<dbReference type="Pfam" id="PF10609">
    <property type="entry name" value="ParA"/>
    <property type="match status" value="1"/>
</dbReference>
<keyword evidence="7 11" id="KW-0067">ATP-binding</keyword>
<evidence type="ECO:0000256" key="8">
    <source>
        <dbReference type="ARBA" id="ARBA00023004"/>
    </source>
</evidence>
<dbReference type="GO" id="GO:0046872">
    <property type="term" value="F:metal ion binding"/>
    <property type="evidence" value="ECO:0007669"/>
    <property type="project" value="UniProtKB-KW"/>
</dbReference>
<dbReference type="CDD" id="cd02037">
    <property type="entry name" value="Mrp_NBP35"/>
    <property type="match status" value="1"/>
</dbReference>
<dbReference type="InterPro" id="IPR028601">
    <property type="entry name" value="NUBP1/Nbp35"/>
</dbReference>
<dbReference type="HAMAP" id="MF_02040">
    <property type="entry name" value="Mrp_NBP35"/>
    <property type="match status" value="1"/>
</dbReference>
<dbReference type="SUPFAM" id="SSF52540">
    <property type="entry name" value="P-loop containing nucleoside triphosphate hydrolases"/>
    <property type="match status" value="1"/>
</dbReference>
<feature type="binding site" evidence="11">
    <location>
        <position position="285"/>
    </location>
    <ligand>
        <name>[4Fe-4S] cluster</name>
        <dbReference type="ChEBI" id="CHEBI:49883"/>
        <label>2</label>
        <note>ligand shared with heterodimeric partner</note>
    </ligand>
</feature>
<dbReference type="Gene3D" id="3.40.50.300">
    <property type="entry name" value="P-loop containing nucleotide triphosphate hydrolases"/>
    <property type="match status" value="1"/>
</dbReference>
<dbReference type="GO" id="GO:0005524">
    <property type="term" value="F:ATP binding"/>
    <property type="evidence" value="ECO:0007669"/>
    <property type="project" value="UniProtKB-KW"/>
</dbReference>
<organism evidence="13 14">
    <name type="scientific">Gallus gallus</name>
    <name type="common">Chicken</name>
    <dbReference type="NCBI Taxonomy" id="9031"/>
    <lineage>
        <taxon>Eukaryota</taxon>
        <taxon>Metazoa</taxon>
        <taxon>Chordata</taxon>
        <taxon>Craniata</taxon>
        <taxon>Vertebrata</taxon>
        <taxon>Euteleostomi</taxon>
        <taxon>Archelosauria</taxon>
        <taxon>Archosauria</taxon>
        <taxon>Dinosauria</taxon>
        <taxon>Saurischia</taxon>
        <taxon>Theropoda</taxon>
        <taxon>Coelurosauria</taxon>
        <taxon>Aves</taxon>
        <taxon>Neognathae</taxon>
        <taxon>Galloanserae</taxon>
        <taxon>Galliformes</taxon>
        <taxon>Phasianidae</taxon>
        <taxon>Phasianinae</taxon>
        <taxon>Gallus</taxon>
    </lineage>
</organism>
<dbReference type="GO" id="GO:0005737">
    <property type="term" value="C:cytoplasm"/>
    <property type="evidence" value="ECO:0007669"/>
    <property type="project" value="UniProtKB-SubCell"/>
</dbReference>
<evidence type="ECO:0000313" key="14">
    <source>
        <dbReference type="Proteomes" id="UP000000539"/>
    </source>
</evidence>
<sequence length="368" mass="39522">MRCRAGPARCGVRGRRRDSCCSSRVPLQTAREPAAPRRVGPPPVRDAPTRSSAPPAPPRRTRVREALRGPGVAGGGAPRCAGADAAALPAAEAAELRERLRGVKHIVVVLSGKGGVGKSTFSALLAHGLAADESKQVALLDIDICGPSIPKMMGLEGEQVHQSGSGWSPVYVEENLGVMSVGFLLSSPDDAVIWRGPKKNGLIKQFLRDVDWGEVDYLIVDTPPGTSDEHLSIVQYLSASNIDGAVIITTPQEVSLQDVRKEINFCHKVKLPIIGVVENMSGFVCPNCKKESQIFPPTTGGAEKMCQNLNVSLLGKVPLDPQIGKSCDKGQSFLSEVPESPATSSYRNIIQRVQEYCDQHHFQEEKII</sequence>
<accession>A0A8V0Z9S2</accession>
<reference evidence="13" key="3">
    <citation type="submission" date="2025-09" db="UniProtKB">
        <authorList>
            <consortium name="Ensembl"/>
        </authorList>
    </citation>
    <scope>IDENTIFICATION</scope>
    <source>
        <strain evidence="13">broiler</strain>
    </source>
</reference>
<dbReference type="InterPro" id="IPR027417">
    <property type="entry name" value="P-loop_NTPase"/>
</dbReference>
<dbReference type="PANTHER" id="PTHR23264">
    <property type="entry name" value="NUCLEOTIDE-BINDING PROTEIN NBP35 YEAST -RELATED"/>
    <property type="match status" value="1"/>
</dbReference>
<evidence type="ECO:0000256" key="4">
    <source>
        <dbReference type="ARBA" id="ARBA00022490"/>
    </source>
</evidence>
<dbReference type="InterPro" id="IPR000808">
    <property type="entry name" value="Mrp-like_CS"/>
</dbReference>
<evidence type="ECO:0000313" key="13">
    <source>
        <dbReference type="Ensembl" id="ENSGALP00010027934.1"/>
    </source>
</evidence>
<comment type="caution">
    <text evidence="11">Lacks conserved residue(s) required for the propagation of feature annotation.</text>
</comment>
<evidence type="ECO:0000256" key="11">
    <source>
        <dbReference type="HAMAP-Rule" id="MF_03038"/>
    </source>
</evidence>
<proteinExistence type="evidence at protein level"/>
<dbReference type="AlphaFoldDB" id="A0A8V0Z9S2"/>
<evidence type="ECO:0007829" key="15">
    <source>
        <dbReference type="PeptideAtlas" id="A0A8V0Z9S2"/>
    </source>
</evidence>
<comment type="function">
    <text evidence="10">Component of the cytosolic iron-sulfur (Fe/S) protein assembly (CIA) machinery. Required for maturation of extramitochondrial Fe-S proteins. The NUBP1-NUBP2 heterotetramer forms a Fe-S scaffold complex, mediating the de novo assembly of an Fe-S cluster and its transfer to target apoproteins. Implicated in the regulation of centrosome duplication. Negatively regulates cilium formation and structure.</text>
</comment>
<reference evidence="13" key="2">
    <citation type="submission" date="2025-08" db="UniProtKB">
        <authorList>
            <consortium name="Ensembl"/>
        </authorList>
    </citation>
    <scope>IDENTIFICATION</scope>
    <source>
        <strain evidence="13">broiler</strain>
    </source>
</reference>
<comment type="cofactor">
    <cofactor evidence="11">
        <name>[4Fe-4S] cluster</name>
        <dbReference type="ChEBI" id="CHEBI:49883"/>
    </cofactor>
    <text evidence="11">Binds 4 [4Fe-4S] clusters per heterotetramer. Contains two stable clusters in the N-termini of NUBP1 and two labile, bridging clusters between subunits of the NUBP1-NUBP2 heterotetramer.</text>
</comment>
<evidence type="ECO:0000256" key="3">
    <source>
        <dbReference type="ARBA" id="ARBA00022485"/>
    </source>
</evidence>
<keyword evidence="15" id="KW-1267">Proteomics identification</keyword>
<dbReference type="HAMAP" id="MF_03038">
    <property type="entry name" value="NUBP1"/>
    <property type="match status" value="1"/>
</dbReference>
<comment type="subunit">
    <text evidence="11">Heterotetramer of 2 NUBP1 and 2 NUBP2 chains.</text>
</comment>
<feature type="compositionally biased region" description="Low complexity" evidence="12">
    <location>
        <begin position="1"/>
        <end position="11"/>
    </location>
</feature>
<dbReference type="GO" id="GO:0005634">
    <property type="term" value="C:nucleus"/>
    <property type="evidence" value="ECO:0007669"/>
    <property type="project" value="UniProtKB-SubCell"/>
</dbReference>
<keyword evidence="14" id="KW-1185">Reference proteome</keyword>
<dbReference type="InterPro" id="IPR019591">
    <property type="entry name" value="Mrp/NBP35_ATP-bd"/>
</dbReference>
<evidence type="ECO:0000256" key="9">
    <source>
        <dbReference type="ARBA" id="ARBA00023014"/>
    </source>
</evidence>
<feature type="binding site" evidence="11">
    <location>
        <position position="288"/>
    </location>
    <ligand>
        <name>[4Fe-4S] cluster</name>
        <dbReference type="ChEBI" id="CHEBI:49883"/>
        <label>2</label>
        <note>ligand shared with heterodimeric partner</note>
    </ligand>
</feature>
<keyword evidence="4 11" id="KW-0963">Cytoplasm</keyword>
<evidence type="ECO:0000256" key="7">
    <source>
        <dbReference type="ARBA" id="ARBA00022840"/>
    </source>
</evidence>
<dbReference type="Ensembl" id="ENSGALT00010047029.1">
    <property type="protein sequence ID" value="ENSGALP00010027934.1"/>
    <property type="gene ID" value="ENSGALG00010019471.1"/>
</dbReference>
<evidence type="ECO:0000256" key="2">
    <source>
        <dbReference type="ARBA" id="ARBA00004496"/>
    </source>
</evidence>
<dbReference type="GO" id="GO:0016226">
    <property type="term" value="P:iron-sulfur cluster assembly"/>
    <property type="evidence" value="ECO:0007669"/>
    <property type="project" value="UniProtKB-UniRule"/>
</dbReference>
<evidence type="ECO:0000256" key="10">
    <source>
        <dbReference type="ARBA" id="ARBA00054528"/>
    </source>
</evidence>
<comment type="similarity">
    <text evidence="11">Belongs to the Mrp/NBP35 ATP-binding proteins family. NUBP1/NBP35 subfamily.</text>
</comment>
<dbReference type="GeneTree" id="ENSGT00950000183193"/>
<evidence type="ECO:0000256" key="1">
    <source>
        <dbReference type="ARBA" id="ARBA00004123"/>
    </source>
</evidence>
<keyword evidence="3 11" id="KW-0004">4Fe-4S</keyword>
<dbReference type="GO" id="GO:0140663">
    <property type="term" value="F:ATP-dependent FeS chaperone activity"/>
    <property type="evidence" value="ECO:0007669"/>
    <property type="project" value="InterPro"/>
</dbReference>
<keyword evidence="6 11" id="KW-0547">Nucleotide-binding</keyword>
<feature type="region of interest" description="Disordered" evidence="12">
    <location>
        <begin position="1"/>
        <end position="62"/>
    </location>
</feature>
<keyword evidence="9 11" id="KW-0411">Iron-sulfur</keyword>
<protein>
    <submittedName>
        <fullName evidence="13">Nucleotide binding protein 1</fullName>
    </submittedName>
</protein>
<evidence type="ECO:0000256" key="6">
    <source>
        <dbReference type="ARBA" id="ARBA00022741"/>
    </source>
</evidence>
<evidence type="ECO:0000256" key="12">
    <source>
        <dbReference type="SAM" id="MobiDB-lite"/>
    </source>
</evidence>